<sequence>MSFSSGSTVTQLNSPSFEMAKALAFGSALMDGLEQHQQEDHAPWLTMLDQFMEDQPQPPQQPQPEQAAEIPTIDDMPPEPPEEPESFELLICRAKKKPPELTYVEKIVPKSIRRSIRPDEVSARWTF</sequence>
<evidence type="ECO:0000313" key="2">
    <source>
        <dbReference type="EMBL" id="KAF4709279.1"/>
    </source>
</evidence>
<proteinExistence type="predicted"/>
<evidence type="ECO:0000313" key="3">
    <source>
        <dbReference type="Proteomes" id="UP000574390"/>
    </source>
</evidence>
<dbReference type="AlphaFoldDB" id="A0A7J6QKZ9"/>
<reference evidence="2 3" key="1">
    <citation type="submission" date="2020-04" db="EMBL/GenBank/DDBJ databases">
        <title>Perkinsus olseni comparative genomics.</title>
        <authorList>
            <person name="Bogema D.R."/>
        </authorList>
    </citation>
    <scope>NUCLEOTIDE SEQUENCE [LARGE SCALE GENOMIC DNA]</scope>
    <source>
        <strain evidence="2">ATCC PRA-205</strain>
    </source>
</reference>
<evidence type="ECO:0000256" key="1">
    <source>
        <dbReference type="SAM" id="MobiDB-lite"/>
    </source>
</evidence>
<feature type="region of interest" description="Disordered" evidence="1">
    <location>
        <begin position="49"/>
        <end position="86"/>
    </location>
</feature>
<dbReference type="EMBL" id="JABANM010028697">
    <property type="protein sequence ID" value="KAF4709279.1"/>
    <property type="molecule type" value="Genomic_DNA"/>
</dbReference>
<gene>
    <name evidence="2" type="ORF">FOZ62_016007</name>
</gene>
<feature type="non-terminal residue" evidence="2">
    <location>
        <position position="127"/>
    </location>
</feature>
<comment type="caution">
    <text evidence="2">The sequence shown here is derived from an EMBL/GenBank/DDBJ whole genome shotgun (WGS) entry which is preliminary data.</text>
</comment>
<dbReference type="Proteomes" id="UP000574390">
    <property type="component" value="Unassembled WGS sequence"/>
</dbReference>
<protein>
    <submittedName>
        <fullName evidence="2">Uncharacterized protein</fullName>
    </submittedName>
</protein>
<name>A0A7J6QKZ9_PEROL</name>
<accession>A0A7J6QKZ9</accession>
<feature type="compositionally biased region" description="Acidic residues" evidence="1">
    <location>
        <begin position="76"/>
        <end position="86"/>
    </location>
</feature>
<organism evidence="2 3">
    <name type="scientific">Perkinsus olseni</name>
    <name type="common">Perkinsus atlanticus</name>
    <dbReference type="NCBI Taxonomy" id="32597"/>
    <lineage>
        <taxon>Eukaryota</taxon>
        <taxon>Sar</taxon>
        <taxon>Alveolata</taxon>
        <taxon>Perkinsozoa</taxon>
        <taxon>Perkinsea</taxon>
        <taxon>Perkinsida</taxon>
        <taxon>Perkinsidae</taxon>
        <taxon>Perkinsus</taxon>
    </lineage>
</organism>